<dbReference type="Gene3D" id="3.20.20.150">
    <property type="entry name" value="Divalent-metal-dependent TIM barrel enzymes"/>
    <property type="match status" value="1"/>
</dbReference>
<evidence type="ECO:0000313" key="12">
    <source>
        <dbReference type="Proteomes" id="UP000290037"/>
    </source>
</evidence>
<feature type="non-terminal residue" evidence="11">
    <location>
        <position position="150"/>
    </location>
</feature>
<comment type="subcellular location">
    <subcellularLocation>
        <location evidence="10">Cytoplasm</location>
    </subcellularLocation>
</comment>
<comment type="similarity">
    <text evidence="1 9">Belongs to the xylose isomerase family.</text>
</comment>
<evidence type="ECO:0000256" key="2">
    <source>
        <dbReference type="ARBA" id="ARBA00011881"/>
    </source>
</evidence>
<comment type="catalytic activity">
    <reaction evidence="8 9">
        <text>alpha-D-xylose = alpha-D-xylulofuranose</text>
        <dbReference type="Rhea" id="RHEA:22816"/>
        <dbReference type="ChEBI" id="CHEBI:28518"/>
        <dbReference type="ChEBI" id="CHEBI:188998"/>
        <dbReference type="EC" id="5.3.1.5"/>
    </reaction>
</comment>
<evidence type="ECO:0000313" key="11">
    <source>
        <dbReference type="EMBL" id="RXG26927.1"/>
    </source>
</evidence>
<reference evidence="11 12" key="1">
    <citation type="submission" date="2018-07" db="EMBL/GenBank/DDBJ databases">
        <title>Leeuwenhoekiella genomics.</title>
        <authorList>
            <person name="Tahon G."/>
            <person name="Willems A."/>
        </authorList>
    </citation>
    <scope>NUCLEOTIDE SEQUENCE [LARGE SCALE GENOMIC DNA]</scope>
    <source>
        <strain evidence="11 12">LMG 24856</strain>
    </source>
</reference>
<evidence type="ECO:0000256" key="3">
    <source>
        <dbReference type="ARBA" id="ARBA00011958"/>
    </source>
</evidence>
<dbReference type="EMBL" id="QOVN01000010">
    <property type="protein sequence ID" value="RXG26927.1"/>
    <property type="molecule type" value="Genomic_DNA"/>
</dbReference>
<accession>A0ABY0D052</accession>
<keyword evidence="6 9" id="KW-0413">Isomerase</keyword>
<dbReference type="SUPFAM" id="SSF51658">
    <property type="entry name" value="Xylose isomerase-like"/>
    <property type="match status" value="1"/>
</dbReference>
<keyword evidence="5 9" id="KW-0479">Metal-binding</keyword>
<dbReference type="PANTHER" id="PTHR48408:SF1">
    <property type="entry name" value="XYLOSE ISOMERASE"/>
    <property type="match status" value="1"/>
</dbReference>
<dbReference type="PRINTS" id="PR00688">
    <property type="entry name" value="XYLOSISMRASE"/>
</dbReference>
<keyword evidence="4 9" id="KW-0859">Xylose metabolism</keyword>
<dbReference type="InterPro" id="IPR036237">
    <property type="entry name" value="Xyl_isomerase-like_sf"/>
</dbReference>
<dbReference type="GO" id="GO:0016853">
    <property type="term" value="F:isomerase activity"/>
    <property type="evidence" value="ECO:0007669"/>
    <property type="project" value="UniProtKB-KW"/>
</dbReference>
<dbReference type="PANTHER" id="PTHR48408">
    <property type="match status" value="1"/>
</dbReference>
<evidence type="ECO:0000256" key="9">
    <source>
        <dbReference type="RuleBase" id="RU000609"/>
    </source>
</evidence>
<dbReference type="InterPro" id="IPR001998">
    <property type="entry name" value="Xylose_isomerase"/>
</dbReference>
<proteinExistence type="inferred from homology"/>
<keyword evidence="7 9" id="KW-0119">Carbohydrate metabolism</keyword>
<evidence type="ECO:0000256" key="1">
    <source>
        <dbReference type="ARBA" id="ARBA00005765"/>
    </source>
</evidence>
<evidence type="ECO:0000256" key="5">
    <source>
        <dbReference type="ARBA" id="ARBA00022723"/>
    </source>
</evidence>
<name>A0ABY0D052_9FLAO</name>
<evidence type="ECO:0000256" key="6">
    <source>
        <dbReference type="ARBA" id="ARBA00023235"/>
    </source>
</evidence>
<keyword evidence="12" id="KW-1185">Reference proteome</keyword>
<evidence type="ECO:0000256" key="10">
    <source>
        <dbReference type="RuleBase" id="RU000610"/>
    </source>
</evidence>
<dbReference type="Proteomes" id="UP000290037">
    <property type="component" value="Unassembled WGS sequence"/>
</dbReference>
<dbReference type="PROSITE" id="PS51415">
    <property type="entry name" value="XYLOSE_ISOMERASE"/>
    <property type="match status" value="1"/>
</dbReference>
<evidence type="ECO:0000256" key="7">
    <source>
        <dbReference type="ARBA" id="ARBA00023277"/>
    </source>
</evidence>
<comment type="caution">
    <text evidence="11">The sequence shown here is derived from an EMBL/GenBank/DDBJ whole genome shotgun (WGS) entry which is preliminary data.</text>
</comment>
<dbReference type="EC" id="5.3.1.5" evidence="3 9"/>
<gene>
    <name evidence="11" type="ORF">DSM01_3245</name>
</gene>
<sequence length="150" mass="17181">MSTYFKNIDPIKFEGKESDNPLAFKYYDENKVVAGKTLKEHMRFAMAYWHTLNNKGGDPFGAPTETFSWDANPDPVIRAKDKMDAAFEFMTKLGLPYYCFHDVDLVDEAPSLGEFEKRIAAVVDYAKTKQQESGIKLLWGTSNLFSNPRY</sequence>
<evidence type="ECO:0000256" key="4">
    <source>
        <dbReference type="ARBA" id="ARBA00022629"/>
    </source>
</evidence>
<organism evidence="11 12">
    <name type="scientific">Leeuwenhoekiella palythoae</name>
    <dbReference type="NCBI Taxonomy" id="573501"/>
    <lineage>
        <taxon>Bacteria</taxon>
        <taxon>Pseudomonadati</taxon>
        <taxon>Bacteroidota</taxon>
        <taxon>Flavobacteriia</taxon>
        <taxon>Flavobacteriales</taxon>
        <taxon>Flavobacteriaceae</taxon>
        <taxon>Leeuwenhoekiella</taxon>
    </lineage>
</organism>
<evidence type="ECO:0000256" key="8">
    <source>
        <dbReference type="ARBA" id="ARBA00033659"/>
    </source>
</evidence>
<protein>
    <recommendedName>
        <fullName evidence="3 9">Xylose isomerase</fullName>
        <ecNumber evidence="3 9">5.3.1.5</ecNumber>
    </recommendedName>
</protein>
<comment type="subunit">
    <text evidence="2 10">Homotetramer.</text>
</comment>